<sequence>MINVVLTFHGARNDNLGVGALTASEVEILRGIAKRTGIDVQITVIDALGTREAYITGPDITVENVRVLRQPHKVLRLMRQADLVIDIGAGDSFTDIYGRRRLNVLFILKYIAHITRCPLVTAPQTIGPFTKPVSRFLAKGSLRRSAIVATRDKLSTQCARELGINGSIIEASDVALRLPYTETSKAEGGPVKVGINVSGLLMSGGYTGKNMFGLHIDYRKLITDIIERFINHKIDCELHLVPHVISAVKGSVEDDLHACNELAKTYPSAKVAPEFRSPSEAKSYISGLDFFMGARMHSCIAAFSSGVPVVPMAYSRKFAGLFDSLGYHYTVDCTADASETIIEDIFSAFENRSLVANEMAQAFKLGQQKLLAYEKALEDLICTLSARQELR</sequence>
<accession>A0A1I0RBV1</accession>
<dbReference type="AlphaFoldDB" id="A0A1I0RBV1"/>
<dbReference type="EMBL" id="FOJB01000003">
    <property type="protein sequence ID" value="SEW38307.1"/>
    <property type="molecule type" value="Genomic_DNA"/>
</dbReference>
<evidence type="ECO:0000313" key="2">
    <source>
        <dbReference type="EMBL" id="SEW38307.1"/>
    </source>
</evidence>
<dbReference type="PANTHER" id="PTHR36836">
    <property type="entry name" value="COLANIC ACID BIOSYNTHESIS PROTEIN WCAK"/>
    <property type="match status" value="1"/>
</dbReference>
<feature type="domain" description="Polysaccharide pyruvyl transferase" evidence="1">
    <location>
        <begin position="30"/>
        <end position="315"/>
    </location>
</feature>
<dbReference type="GO" id="GO:0016740">
    <property type="term" value="F:transferase activity"/>
    <property type="evidence" value="ECO:0007669"/>
    <property type="project" value="UniProtKB-KW"/>
</dbReference>
<evidence type="ECO:0000259" key="1">
    <source>
        <dbReference type="Pfam" id="PF04230"/>
    </source>
</evidence>
<gene>
    <name evidence="2" type="ORF">SAMN05444851_3379</name>
</gene>
<dbReference type="STRING" id="1173584.SAMN05444851_3379"/>
<reference evidence="2 3" key="1">
    <citation type="submission" date="2016-10" db="EMBL/GenBank/DDBJ databases">
        <authorList>
            <person name="de Groot N.N."/>
        </authorList>
    </citation>
    <scope>NUCLEOTIDE SEQUENCE [LARGE SCALE GENOMIC DNA]</scope>
    <source>
        <strain evidence="2 3">DSM 29439</strain>
    </source>
</reference>
<dbReference type="Proteomes" id="UP000199650">
    <property type="component" value="Unassembled WGS sequence"/>
</dbReference>
<dbReference type="InterPro" id="IPR007345">
    <property type="entry name" value="Polysacch_pyruvyl_Trfase"/>
</dbReference>
<keyword evidence="2" id="KW-0808">Transferase</keyword>
<dbReference type="Pfam" id="PF04230">
    <property type="entry name" value="PS_pyruv_trans"/>
    <property type="match status" value="1"/>
</dbReference>
<protein>
    <submittedName>
        <fullName evidence="2">Polysaccharide pyruvyl transferase family protein WcaK</fullName>
    </submittedName>
</protein>
<dbReference type="RefSeq" id="WP_091433724.1">
    <property type="nucleotide sequence ID" value="NZ_FOJB01000003.1"/>
</dbReference>
<dbReference type="OrthoDB" id="1814359at2"/>
<name>A0A1I0RBV1_9RHOB</name>
<keyword evidence="3" id="KW-1185">Reference proteome</keyword>
<organism evidence="2 3">
    <name type="scientific">Aliiroseovarius sediminilitoris</name>
    <dbReference type="NCBI Taxonomy" id="1173584"/>
    <lineage>
        <taxon>Bacteria</taxon>
        <taxon>Pseudomonadati</taxon>
        <taxon>Pseudomonadota</taxon>
        <taxon>Alphaproteobacteria</taxon>
        <taxon>Rhodobacterales</taxon>
        <taxon>Paracoccaceae</taxon>
        <taxon>Aliiroseovarius</taxon>
    </lineage>
</organism>
<dbReference type="PANTHER" id="PTHR36836:SF1">
    <property type="entry name" value="COLANIC ACID BIOSYNTHESIS PROTEIN WCAK"/>
    <property type="match status" value="1"/>
</dbReference>
<proteinExistence type="predicted"/>
<evidence type="ECO:0000313" key="3">
    <source>
        <dbReference type="Proteomes" id="UP000199650"/>
    </source>
</evidence>